<protein>
    <recommendedName>
        <fullName evidence="2">PiggyBac transposable element-derived protein domain-containing protein</fullName>
    </recommendedName>
</protein>
<comment type="caution">
    <text evidence="3">The sequence shown here is derived from an EMBL/GenBank/DDBJ whole genome shotgun (WGS) entry which is preliminary data.</text>
</comment>
<evidence type="ECO:0000313" key="4">
    <source>
        <dbReference type="Proteomes" id="UP001162162"/>
    </source>
</evidence>
<accession>A0AAV8Z5V4</accession>
<evidence type="ECO:0000313" key="3">
    <source>
        <dbReference type="EMBL" id="KAJ8958754.1"/>
    </source>
</evidence>
<dbReference type="PANTHER" id="PTHR46599">
    <property type="entry name" value="PIGGYBAC TRANSPOSABLE ELEMENT-DERIVED PROTEIN 4"/>
    <property type="match status" value="1"/>
</dbReference>
<dbReference type="EMBL" id="JAPWTK010000016">
    <property type="protein sequence ID" value="KAJ8958754.1"/>
    <property type="molecule type" value="Genomic_DNA"/>
</dbReference>
<feature type="domain" description="PiggyBac transposable element-derived protein" evidence="2">
    <location>
        <begin position="45"/>
        <end position="128"/>
    </location>
</feature>
<keyword evidence="1" id="KW-0812">Transmembrane</keyword>
<dbReference type="InterPro" id="IPR029526">
    <property type="entry name" value="PGBD"/>
</dbReference>
<dbReference type="Pfam" id="PF13843">
    <property type="entry name" value="DDE_Tnp_1_7"/>
    <property type="match status" value="1"/>
</dbReference>
<keyword evidence="4" id="KW-1185">Reference proteome</keyword>
<feature type="transmembrane region" description="Helical" evidence="1">
    <location>
        <begin position="34"/>
        <end position="58"/>
    </location>
</feature>
<keyword evidence="1" id="KW-1133">Transmembrane helix</keyword>
<organism evidence="3 4">
    <name type="scientific">Aromia moschata</name>
    <dbReference type="NCBI Taxonomy" id="1265417"/>
    <lineage>
        <taxon>Eukaryota</taxon>
        <taxon>Metazoa</taxon>
        <taxon>Ecdysozoa</taxon>
        <taxon>Arthropoda</taxon>
        <taxon>Hexapoda</taxon>
        <taxon>Insecta</taxon>
        <taxon>Pterygota</taxon>
        <taxon>Neoptera</taxon>
        <taxon>Endopterygota</taxon>
        <taxon>Coleoptera</taxon>
        <taxon>Polyphaga</taxon>
        <taxon>Cucujiformia</taxon>
        <taxon>Chrysomeloidea</taxon>
        <taxon>Cerambycidae</taxon>
        <taxon>Cerambycinae</taxon>
        <taxon>Callichromatini</taxon>
        <taxon>Aromia</taxon>
    </lineage>
</organism>
<name>A0AAV8Z5V4_9CUCU</name>
<dbReference type="PANTHER" id="PTHR46599:SF3">
    <property type="entry name" value="PIGGYBAC TRANSPOSABLE ELEMENT-DERIVED PROTEIN 4"/>
    <property type="match status" value="1"/>
</dbReference>
<dbReference type="Proteomes" id="UP001162162">
    <property type="component" value="Unassembled WGS sequence"/>
</dbReference>
<reference evidence="3" key="1">
    <citation type="journal article" date="2023" name="Insect Mol. Biol.">
        <title>Genome sequencing provides insights into the evolution of gene families encoding plant cell wall-degrading enzymes in longhorned beetles.</title>
        <authorList>
            <person name="Shin N.R."/>
            <person name="Okamura Y."/>
            <person name="Kirsch R."/>
            <person name="Pauchet Y."/>
        </authorList>
    </citation>
    <scope>NUCLEOTIDE SEQUENCE</scope>
    <source>
        <strain evidence="3">AMC_N1</strain>
    </source>
</reference>
<evidence type="ECO:0000259" key="2">
    <source>
        <dbReference type="Pfam" id="PF13843"/>
    </source>
</evidence>
<keyword evidence="1" id="KW-0472">Membrane</keyword>
<evidence type="ECO:0000256" key="1">
    <source>
        <dbReference type="SAM" id="Phobius"/>
    </source>
</evidence>
<sequence length="131" mass="15149">MSLRFSDGQHNLKPHLTLNLLRTGLVDISTTQKLSIMVLILIIKSLIWALLVISHVVYIDNWYTSTLAEFLHDRDTGMCGTVKSNRKGMSKLENKLVRGEVQVAHNNVWMAMRWEDKRSVRMLTTVHELEF</sequence>
<proteinExistence type="predicted"/>
<dbReference type="AlphaFoldDB" id="A0AAV8Z5V4"/>
<gene>
    <name evidence="3" type="ORF">NQ318_016482</name>
</gene>